<dbReference type="Proteomes" id="UP000006755">
    <property type="component" value="Unassembled WGS sequence"/>
</dbReference>
<name>K2J109_9GAMM</name>
<reference evidence="1 2" key="1">
    <citation type="journal article" date="2012" name="J. Bacteriol.">
        <title>Genome Sequence of Gallaecimonas xiamenensis Type Strain 3-C-1.</title>
        <authorList>
            <person name="Lai Q."/>
            <person name="Wang L."/>
            <person name="Wang W."/>
            <person name="Shao Z."/>
        </authorList>
    </citation>
    <scope>NUCLEOTIDE SEQUENCE [LARGE SCALE GENOMIC DNA]</scope>
    <source>
        <strain evidence="1 2">3-C-1</strain>
    </source>
</reference>
<evidence type="ECO:0000313" key="1">
    <source>
        <dbReference type="EMBL" id="EKE68507.1"/>
    </source>
</evidence>
<dbReference type="AlphaFoldDB" id="K2J109"/>
<evidence type="ECO:0000313" key="2">
    <source>
        <dbReference type="Proteomes" id="UP000006755"/>
    </source>
</evidence>
<protein>
    <submittedName>
        <fullName evidence="1">Uncharacterized protein</fullName>
    </submittedName>
</protein>
<comment type="caution">
    <text evidence="1">The sequence shown here is derived from an EMBL/GenBank/DDBJ whole genome shotgun (WGS) entry which is preliminary data.</text>
</comment>
<keyword evidence="2" id="KW-1185">Reference proteome</keyword>
<proteinExistence type="predicted"/>
<organism evidence="1 2">
    <name type="scientific">Gallaecimonas xiamenensis 3-C-1</name>
    <dbReference type="NCBI Taxonomy" id="745411"/>
    <lineage>
        <taxon>Bacteria</taxon>
        <taxon>Pseudomonadati</taxon>
        <taxon>Pseudomonadota</taxon>
        <taxon>Gammaproteobacteria</taxon>
        <taxon>Enterobacterales</taxon>
        <taxon>Gallaecimonadaceae</taxon>
        <taxon>Gallaecimonas</taxon>
    </lineage>
</organism>
<accession>K2J109</accession>
<sequence length="148" mass="18045">MKEYLTWEYDDYYENGVNQGKKGFNRYQRERVLDFFQRKYGYGHEKIDFSQEMKEHLDGLLKTVPQESDYHHYKGVDNTWVYFFLKKEMNFPASHYCFRLDDYNILDFVFTYMSDEYALDEKILDVRHDLEKRIMDTVSITSGVMLTN</sequence>
<dbReference type="EMBL" id="AMRI01000030">
    <property type="protein sequence ID" value="EKE68507.1"/>
    <property type="molecule type" value="Genomic_DNA"/>
</dbReference>
<gene>
    <name evidence="1" type="ORF">B3C1_16887</name>
</gene>